<dbReference type="OrthoDB" id="634449at2759"/>
<dbReference type="SUPFAM" id="SSF52540">
    <property type="entry name" value="P-loop containing nucleoside triphosphate hydrolases"/>
    <property type="match status" value="1"/>
</dbReference>
<keyword evidence="2" id="KW-1185">Reference proteome</keyword>
<organism evidence="1 2">
    <name type="scientific">Eragrostis curvula</name>
    <name type="common">weeping love grass</name>
    <dbReference type="NCBI Taxonomy" id="38414"/>
    <lineage>
        <taxon>Eukaryota</taxon>
        <taxon>Viridiplantae</taxon>
        <taxon>Streptophyta</taxon>
        <taxon>Embryophyta</taxon>
        <taxon>Tracheophyta</taxon>
        <taxon>Spermatophyta</taxon>
        <taxon>Magnoliopsida</taxon>
        <taxon>Liliopsida</taxon>
        <taxon>Poales</taxon>
        <taxon>Poaceae</taxon>
        <taxon>PACMAD clade</taxon>
        <taxon>Chloridoideae</taxon>
        <taxon>Eragrostideae</taxon>
        <taxon>Eragrostidinae</taxon>
        <taxon>Eragrostis</taxon>
    </lineage>
</organism>
<dbReference type="AlphaFoldDB" id="A0A5J9VWD8"/>
<accession>A0A5J9VWD8</accession>
<dbReference type="EMBL" id="RWGY01000007">
    <property type="protein sequence ID" value="TVU40549.1"/>
    <property type="molecule type" value="Genomic_DNA"/>
</dbReference>
<dbReference type="PANTHER" id="PTHR33377:SF92">
    <property type="entry name" value="NB-ARC DOMAIN-CONTAINING PROTEIN"/>
    <property type="match status" value="1"/>
</dbReference>
<evidence type="ECO:0000313" key="1">
    <source>
        <dbReference type="EMBL" id="TVU40549.1"/>
    </source>
</evidence>
<evidence type="ECO:0000313" key="2">
    <source>
        <dbReference type="Proteomes" id="UP000324897"/>
    </source>
</evidence>
<name>A0A5J9VWD8_9POAL</name>
<comment type="caution">
    <text evidence="1">The sequence shown here is derived from an EMBL/GenBank/DDBJ whole genome shotgun (WGS) entry which is preliminary data.</text>
</comment>
<dbReference type="PANTHER" id="PTHR33377">
    <property type="entry name" value="OS10G0134700 PROTEIN-RELATED"/>
    <property type="match status" value="1"/>
</dbReference>
<evidence type="ECO:0008006" key="3">
    <source>
        <dbReference type="Google" id="ProtNLM"/>
    </source>
</evidence>
<dbReference type="InterPro" id="IPR027417">
    <property type="entry name" value="P-loop_NTPase"/>
</dbReference>
<dbReference type="Gramene" id="TVU40549">
    <property type="protein sequence ID" value="TVU40549"/>
    <property type="gene ID" value="EJB05_14016"/>
</dbReference>
<gene>
    <name evidence="1" type="ORF">EJB05_14016</name>
</gene>
<reference evidence="1 2" key="1">
    <citation type="journal article" date="2019" name="Sci. Rep.">
        <title>A high-quality genome of Eragrostis curvula grass provides insights into Poaceae evolution and supports new strategies to enhance forage quality.</title>
        <authorList>
            <person name="Carballo J."/>
            <person name="Santos B.A.C.M."/>
            <person name="Zappacosta D."/>
            <person name="Garbus I."/>
            <person name="Selva J.P."/>
            <person name="Gallo C.A."/>
            <person name="Diaz A."/>
            <person name="Albertini E."/>
            <person name="Caccamo M."/>
            <person name="Echenique V."/>
        </authorList>
    </citation>
    <scope>NUCLEOTIDE SEQUENCE [LARGE SCALE GENOMIC DNA]</scope>
    <source>
        <strain evidence="2">cv. Victoria</strain>
        <tissue evidence="1">Leaf</tissue>
    </source>
</reference>
<protein>
    <recommendedName>
        <fullName evidence="3">NB-ARC domain-containing protein</fullName>
    </recommendedName>
</protein>
<dbReference type="Gene3D" id="3.40.50.300">
    <property type="entry name" value="P-loop containing nucleotide triphosphate hydrolases"/>
    <property type="match status" value="1"/>
</dbReference>
<feature type="non-terminal residue" evidence="1">
    <location>
        <position position="1"/>
    </location>
</feature>
<dbReference type="Proteomes" id="UP000324897">
    <property type="component" value="Chromosome 4"/>
</dbReference>
<proteinExistence type="predicted"/>
<sequence>MMDIFLSALLAEMTTRSINFFINKISKPTALDVENRLHNILLRTQIIVDEAMGRRITNQAMLQQLDMITDAMQRGHYMLDIFMCQSLDDGDIEDQVMGHSLSKLNSLKGFCSYRRNIQIKEQLENALDDLSSMIDVKELFVFLTSYPRVYRQPYSMHILLENCMFGRQTEAELVIKSLLHTQHRDAEELEVLPIVGPRKVGKSTLVAHVCKDERVRDHFSEVWFLHDDDFTDAMKHQHFVLNLNKDGRFLIVVDLDGDLNEEAWDKLYSASKRCLRSGCKIIITSQSHKIIKFGTTQALSLKHLSHEAYWYFFKTLTFGSIDPEMHPRLAYLAMEISRMLNGNFVRANLAVYFLRENLDIQFWYKVLVFLRGFMQKHASRFGEHEFDLMEQNRPSYFGRMATSSRNFVIYHHYHQRLSEEDVPKITTMDLIYGNVKPRGIFDALLWRSHIPPYHSYVCTCEIGELKTTGAKRKRSLKNGVTLSRPHNSFRQICCEIEMGQINGFMGNPSSQSRLAL</sequence>